<keyword evidence="1" id="KW-0472">Membrane</keyword>
<gene>
    <name evidence="2" type="ORF">ACFSAS_07595</name>
</gene>
<name>A0ABD6DTE9_9EURY</name>
<evidence type="ECO:0000256" key="1">
    <source>
        <dbReference type="SAM" id="Phobius"/>
    </source>
</evidence>
<keyword evidence="3" id="KW-1185">Reference proteome</keyword>
<dbReference type="EMBL" id="JBHUDP010000002">
    <property type="protein sequence ID" value="MFD1685474.1"/>
    <property type="molecule type" value="Genomic_DNA"/>
</dbReference>
<feature type="transmembrane region" description="Helical" evidence="1">
    <location>
        <begin position="40"/>
        <end position="62"/>
    </location>
</feature>
<feature type="transmembrane region" description="Helical" evidence="1">
    <location>
        <begin position="6"/>
        <end position="28"/>
    </location>
</feature>
<feature type="transmembrane region" description="Helical" evidence="1">
    <location>
        <begin position="206"/>
        <end position="230"/>
    </location>
</feature>
<dbReference type="AlphaFoldDB" id="A0ABD6DTE9"/>
<evidence type="ECO:0000313" key="3">
    <source>
        <dbReference type="Proteomes" id="UP001597092"/>
    </source>
</evidence>
<organism evidence="2 3">
    <name type="scientific">Halobellus litoreus</name>
    <dbReference type="NCBI Taxonomy" id="755310"/>
    <lineage>
        <taxon>Archaea</taxon>
        <taxon>Methanobacteriati</taxon>
        <taxon>Methanobacteriota</taxon>
        <taxon>Stenosarchaea group</taxon>
        <taxon>Halobacteria</taxon>
        <taxon>Halobacteriales</taxon>
        <taxon>Haloferacaceae</taxon>
        <taxon>Halobellus</taxon>
    </lineage>
</organism>
<dbReference type="Proteomes" id="UP001597092">
    <property type="component" value="Unassembled WGS sequence"/>
</dbReference>
<proteinExistence type="predicted"/>
<keyword evidence="1" id="KW-1133">Transmembrane helix</keyword>
<sequence length="287" mass="31024">MVDSDWWVGVVLPPLLEVLGWMGLELLFPDSGGSPTAFDFVPAVFVLVGMLLIPVFAASLFFDARAVGRSAESWSPNYRLWGVVGIAIPIAGLALVDSPLLLFVGSAYLLRRWRSTDTSGDVASDVYDGDGWYDTTDENTTREADATHETGAQRPGRVSRWYYGVAVTVATYGVLLVSAPVVLAIFGSAGNAAFVYDVAPSLGALLPFVLVFSLVGGVLLIPVFSLSLYLDARAVGESDIDWNPDRRVWTGVAVAHLCNVLLPVVWMLSVPAGGYYLWQRHDRVGRP</sequence>
<comment type="caution">
    <text evidence="2">The sequence shown here is derived from an EMBL/GenBank/DDBJ whole genome shotgun (WGS) entry which is preliminary data.</text>
</comment>
<feature type="transmembrane region" description="Helical" evidence="1">
    <location>
        <begin position="82"/>
        <end position="110"/>
    </location>
</feature>
<evidence type="ECO:0000313" key="2">
    <source>
        <dbReference type="EMBL" id="MFD1685474.1"/>
    </source>
</evidence>
<dbReference type="RefSeq" id="WP_256306520.1">
    <property type="nucleotide sequence ID" value="NZ_JANHAW010000001.1"/>
</dbReference>
<feature type="transmembrane region" description="Helical" evidence="1">
    <location>
        <begin position="251"/>
        <end position="278"/>
    </location>
</feature>
<reference evidence="2 3" key="1">
    <citation type="journal article" date="2019" name="Int. J. Syst. Evol. Microbiol.">
        <title>The Global Catalogue of Microorganisms (GCM) 10K type strain sequencing project: providing services to taxonomists for standard genome sequencing and annotation.</title>
        <authorList>
            <consortium name="The Broad Institute Genomics Platform"/>
            <consortium name="The Broad Institute Genome Sequencing Center for Infectious Disease"/>
            <person name="Wu L."/>
            <person name="Ma J."/>
        </authorList>
    </citation>
    <scope>NUCLEOTIDE SEQUENCE [LARGE SCALE GENOMIC DNA]</scope>
    <source>
        <strain evidence="2 3">CGMCC 1.10387</strain>
    </source>
</reference>
<protein>
    <submittedName>
        <fullName evidence="2">Uncharacterized protein</fullName>
    </submittedName>
</protein>
<accession>A0ABD6DTE9</accession>
<feature type="transmembrane region" description="Helical" evidence="1">
    <location>
        <begin position="161"/>
        <end position="186"/>
    </location>
</feature>
<keyword evidence="1" id="KW-0812">Transmembrane</keyword>